<keyword evidence="2" id="KW-0472">Membrane</keyword>
<evidence type="ECO:0000256" key="2">
    <source>
        <dbReference type="SAM" id="Phobius"/>
    </source>
</evidence>
<reference evidence="3" key="2">
    <citation type="submission" date="2023-05" db="EMBL/GenBank/DDBJ databases">
        <authorList>
            <consortium name="Lawrence Berkeley National Laboratory"/>
            <person name="Steindorff A."/>
            <person name="Hensen N."/>
            <person name="Bonometti L."/>
            <person name="Westerberg I."/>
            <person name="Brannstrom I.O."/>
            <person name="Guillou S."/>
            <person name="Cros-Aarteil S."/>
            <person name="Calhoun S."/>
            <person name="Haridas S."/>
            <person name="Kuo A."/>
            <person name="Mondo S."/>
            <person name="Pangilinan J."/>
            <person name="Riley R."/>
            <person name="Labutti K."/>
            <person name="Andreopoulos B."/>
            <person name="Lipzen A."/>
            <person name="Chen C."/>
            <person name="Yanf M."/>
            <person name="Daum C."/>
            <person name="Ng V."/>
            <person name="Clum A."/>
            <person name="Ohm R."/>
            <person name="Martin F."/>
            <person name="Silar P."/>
            <person name="Natvig D."/>
            <person name="Lalanne C."/>
            <person name="Gautier V."/>
            <person name="Ament-Velasquez S.L."/>
            <person name="Kruys A."/>
            <person name="Hutchinson M.I."/>
            <person name="Powell A.J."/>
            <person name="Barry K."/>
            <person name="Miller A.N."/>
            <person name="Grigoriev I.V."/>
            <person name="Debuchy R."/>
            <person name="Gladieux P."/>
            <person name="Thoren M.H."/>
            <person name="Johannesson H."/>
        </authorList>
    </citation>
    <scope>NUCLEOTIDE SEQUENCE</scope>
    <source>
        <strain evidence="3">PSN309</strain>
    </source>
</reference>
<dbReference type="EMBL" id="MU864377">
    <property type="protein sequence ID" value="KAK4189252.1"/>
    <property type="molecule type" value="Genomic_DNA"/>
</dbReference>
<feature type="region of interest" description="Disordered" evidence="1">
    <location>
        <begin position="297"/>
        <end position="402"/>
    </location>
</feature>
<protein>
    <submittedName>
        <fullName evidence="3">Uncharacterized protein</fullName>
    </submittedName>
</protein>
<evidence type="ECO:0000313" key="3">
    <source>
        <dbReference type="EMBL" id="KAK4189252.1"/>
    </source>
</evidence>
<feature type="region of interest" description="Disordered" evidence="1">
    <location>
        <begin position="150"/>
        <end position="256"/>
    </location>
</feature>
<accession>A0AAN6X0E6</accession>
<evidence type="ECO:0000256" key="1">
    <source>
        <dbReference type="SAM" id="MobiDB-lite"/>
    </source>
</evidence>
<keyword evidence="2" id="KW-0812">Transmembrane</keyword>
<feature type="compositionally biased region" description="Polar residues" evidence="1">
    <location>
        <begin position="213"/>
        <end position="256"/>
    </location>
</feature>
<keyword evidence="2" id="KW-1133">Transmembrane helix</keyword>
<feature type="compositionally biased region" description="Low complexity" evidence="1">
    <location>
        <begin position="201"/>
        <end position="211"/>
    </location>
</feature>
<name>A0AAN6X0E6_9PEZI</name>
<organism evidence="3 4">
    <name type="scientific">Podospora australis</name>
    <dbReference type="NCBI Taxonomy" id="1536484"/>
    <lineage>
        <taxon>Eukaryota</taxon>
        <taxon>Fungi</taxon>
        <taxon>Dikarya</taxon>
        <taxon>Ascomycota</taxon>
        <taxon>Pezizomycotina</taxon>
        <taxon>Sordariomycetes</taxon>
        <taxon>Sordariomycetidae</taxon>
        <taxon>Sordariales</taxon>
        <taxon>Podosporaceae</taxon>
        <taxon>Podospora</taxon>
    </lineage>
</organism>
<feature type="compositionally biased region" description="Polar residues" evidence="1">
    <location>
        <begin position="326"/>
        <end position="336"/>
    </location>
</feature>
<feature type="transmembrane region" description="Helical" evidence="2">
    <location>
        <begin position="264"/>
        <end position="286"/>
    </location>
</feature>
<dbReference type="AlphaFoldDB" id="A0AAN6X0E6"/>
<reference evidence="3" key="1">
    <citation type="journal article" date="2023" name="Mol. Phylogenet. Evol.">
        <title>Genome-scale phylogeny and comparative genomics of the fungal order Sordariales.</title>
        <authorList>
            <person name="Hensen N."/>
            <person name="Bonometti L."/>
            <person name="Westerberg I."/>
            <person name="Brannstrom I.O."/>
            <person name="Guillou S."/>
            <person name="Cros-Aarteil S."/>
            <person name="Calhoun S."/>
            <person name="Haridas S."/>
            <person name="Kuo A."/>
            <person name="Mondo S."/>
            <person name="Pangilinan J."/>
            <person name="Riley R."/>
            <person name="LaButti K."/>
            <person name="Andreopoulos B."/>
            <person name="Lipzen A."/>
            <person name="Chen C."/>
            <person name="Yan M."/>
            <person name="Daum C."/>
            <person name="Ng V."/>
            <person name="Clum A."/>
            <person name="Steindorff A."/>
            <person name="Ohm R.A."/>
            <person name="Martin F."/>
            <person name="Silar P."/>
            <person name="Natvig D.O."/>
            <person name="Lalanne C."/>
            <person name="Gautier V."/>
            <person name="Ament-Velasquez S.L."/>
            <person name="Kruys A."/>
            <person name="Hutchinson M.I."/>
            <person name="Powell A.J."/>
            <person name="Barry K."/>
            <person name="Miller A.N."/>
            <person name="Grigoriev I.V."/>
            <person name="Debuchy R."/>
            <person name="Gladieux P."/>
            <person name="Hiltunen Thoren M."/>
            <person name="Johannesson H."/>
        </authorList>
    </citation>
    <scope>NUCLEOTIDE SEQUENCE</scope>
    <source>
        <strain evidence="3">PSN309</strain>
    </source>
</reference>
<proteinExistence type="predicted"/>
<comment type="caution">
    <text evidence="3">The sequence shown here is derived from an EMBL/GenBank/DDBJ whole genome shotgun (WGS) entry which is preliminary data.</text>
</comment>
<evidence type="ECO:0000313" key="4">
    <source>
        <dbReference type="Proteomes" id="UP001302126"/>
    </source>
</evidence>
<feature type="compositionally biased region" description="Gly residues" evidence="1">
    <location>
        <begin position="175"/>
        <end position="200"/>
    </location>
</feature>
<keyword evidence="4" id="KW-1185">Reference proteome</keyword>
<gene>
    <name evidence="3" type="ORF">QBC35DRAFT_530963</name>
</gene>
<dbReference type="Proteomes" id="UP001302126">
    <property type="component" value="Unassembled WGS sequence"/>
</dbReference>
<sequence length="402" mass="40050">MSANILISNGTCYSSAGEKLDPAHFIPCGNSAFGHTTCCGVGDNCLAQNACFGYHGTGYGSALTYQVGCTDPDYKHSSCPDKKGIDQGPWIALTLCDNSDGIWAPCPQEGSPTTLRPGSYCSCTDASKTTAAFDDNTVLANIAALPRTEGGSISFFPGHEPTQPPNPPPAQTTGGNNGGGGGQSSTGGGNGGGSSNGGSSGPSQTGTNGSPAPSMTGTGTNTGPAVTTGTNTDPAASGDPSGQPSNSDDPQNASSGGLNSGAKIGIGIGAAIGGLILIAVLVLLFLSNRKRRNGRLSADQDMAENGSSSGATAAGMFGLGKKGHNQRYSDTSTIPSGVSEADGQPLSEAGGKAVSKPYLGNRTELDGREVHNGAGRNHANGHPMLTPVAELPGSEPFPTMGR</sequence>